<organism evidence="3 4">
    <name type="scientific">Hyphobacterium marinum</name>
    <dbReference type="NCBI Taxonomy" id="3116574"/>
    <lineage>
        <taxon>Bacteria</taxon>
        <taxon>Pseudomonadati</taxon>
        <taxon>Pseudomonadota</taxon>
        <taxon>Alphaproteobacteria</taxon>
        <taxon>Maricaulales</taxon>
        <taxon>Maricaulaceae</taxon>
        <taxon>Hyphobacterium</taxon>
    </lineage>
</organism>
<proteinExistence type="predicted"/>
<dbReference type="PANTHER" id="PTHR39962">
    <property type="entry name" value="BLL4848 PROTEIN"/>
    <property type="match status" value="1"/>
</dbReference>
<dbReference type="InterPro" id="IPR010415">
    <property type="entry name" value="LpxI_C"/>
</dbReference>
<evidence type="ECO:0000259" key="1">
    <source>
        <dbReference type="Pfam" id="PF06230"/>
    </source>
</evidence>
<dbReference type="InterPro" id="IPR043167">
    <property type="entry name" value="LpxI_C_sf"/>
</dbReference>
<dbReference type="Pfam" id="PF06230">
    <property type="entry name" value="LpxI_C"/>
    <property type="match status" value="1"/>
</dbReference>
<dbReference type="EMBL" id="JAZDRO010000006">
    <property type="protein sequence ID" value="MEE2567526.1"/>
    <property type="molecule type" value="Genomic_DNA"/>
</dbReference>
<evidence type="ECO:0000313" key="3">
    <source>
        <dbReference type="EMBL" id="MEE2567526.1"/>
    </source>
</evidence>
<dbReference type="Gene3D" id="3.40.50.20">
    <property type="match status" value="1"/>
</dbReference>
<dbReference type="EC" id="3.6.1.54" evidence="3"/>
<feature type="domain" description="LpxI C-terminal" evidence="1">
    <location>
        <begin position="145"/>
        <end position="281"/>
    </location>
</feature>
<dbReference type="InterPro" id="IPR041255">
    <property type="entry name" value="LpxI_N"/>
</dbReference>
<name>A0ABU7M1H0_9PROT</name>
<keyword evidence="4" id="KW-1185">Reference proteome</keyword>
<evidence type="ECO:0000259" key="2">
    <source>
        <dbReference type="Pfam" id="PF17930"/>
    </source>
</evidence>
<gene>
    <name evidence="3" type="primary">lpxI</name>
    <name evidence="3" type="ORF">V0U35_12630</name>
</gene>
<dbReference type="PANTHER" id="PTHR39962:SF1">
    <property type="entry name" value="LPXI FAMILY PROTEIN"/>
    <property type="match status" value="1"/>
</dbReference>
<comment type="caution">
    <text evidence="3">The sequence shown here is derived from an EMBL/GenBank/DDBJ whole genome shotgun (WGS) entry which is preliminary data.</text>
</comment>
<feature type="domain" description="LpxI N-terminal" evidence="2">
    <location>
        <begin position="11"/>
        <end position="140"/>
    </location>
</feature>
<dbReference type="GO" id="GO:0016787">
    <property type="term" value="F:hydrolase activity"/>
    <property type="evidence" value="ECO:0007669"/>
    <property type="project" value="UniProtKB-KW"/>
</dbReference>
<dbReference type="Proteomes" id="UP001310692">
    <property type="component" value="Unassembled WGS sequence"/>
</dbReference>
<evidence type="ECO:0000313" key="4">
    <source>
        <dbReference type="Proteomes" id="UP001310692"/>
    </source>
</evidence>
<reference evidence="3 4" key="1">
    <citation type="submission" date="2024-01" db="EMBL/GenBank/DDBJ databases">
        <title>Hyphobacterium bacterium isolated from marine sediment.</title>
        <authorList>
            <person name="Zhao S."/>
        </authorList>
    </citation>
    <scope>NUCLEOTIDE SEQUENCE [LARGE SCALE GENOMIC DNA]</scope>
    <source>
        <strain evidence="3 4">Y60-23</strain>
    </source>
</reference>
<sequence length="290" mass="29410">MTDAGPRRWSRLGVIAGGGQLPVLLAGAEHAAGRNPFVARLNGFADADFTAFAGASFNLGAVGGLQKALKAAGCDAICFAGKVDRPDFRTLVPADLTAAKLLPRMIDAGRKGDDALLREILAFFEESGFAVVGADDVLAGLIPAAGVFGSVQPRESDRADARKALRTARAIGGLDIGQGAVVCGGLVLAVEAQEGTDAMLARVAGLAADIRGTETDRRGVLAKAPKPIQERRMDLPVIGRSTVAGARAAGLAGVAVEAGGALVVDREGVVADADSAGLFVMAITADELDA</sequence>
<accession>A0ABU7M1H0</accession>
<dbReference type="InterPro" id="IPR053174">
    <property type="entry name" value="LpxI"/>
</dbReference>
<dbReference type="RefSeq" id="WP_330197092.1">
    <property type="nucleotide sequence ID" value="NZ_JAZDRO010000006.1"/>
</dbReference>
<dbReference type="Pfam" id="PF17930">
    <property type="entry name" value="LpxI_N"/>
    <property type="match status" value="1"/>
</dbReference>
<dbReference type="Gene3D" id="3.40.140.80">
    <property type="match status" value="1"/>
</dbReference>
<keyword evidence="3" id="KW-0378">Hydrolase</keyword>
<protein>
    <submittedName>
        <fullName evidence="3">UDP-2,3-diacylglucosamine diphosphatase LpxI</fullName>
        <ecNumber evidence="3">3.6.1.54</ecNumber>
    </submittedName>
</protein>